<name>A0A2T3NW25_9GAMM</name>
<dbReference type="AlphaFoldDB" id="A0A2T3NW25"/>
<protein>
    <submittedName>
        <fullName evidence="4">Alginate lyase</fullName>
    </submittedName>
</protein>
<dbReference type="GO" id="GO:0042597">
    <property type="term" value="C:periplasmic space"/>
    <property type="evidence" value="ECO:0007669"/>
    <property type="project" value="InterPro"/>
</dbReference>
<dbReference type="EMBL" id="PYMA01000003">
    <property type="protein sequence ID" value="PSW20494.1"/>
    <property type="molecule type" value="Genomic_DNA"/>
</dbReference>
<keyword evidence="5" id="KW-1185">Reference proteome</keyword>
<evidence type="ECO:0000256" key="1">
    <source>
        <dbReference type="ARBA" id="ARBA00022729"/>
    </source>
</evidence>
<evidence type="ECO:0000313" key="5">
    <source>
        <dbReference type="Proteomes" id="UP000241771"/>
    </source>
</evidence>
<comment type="caution">
    <text evidence="4">The sequence shown here is derived from an EMBL/GenBank/DDBJ whole genome shotgun (WGS) entry which is preliminary data.</text>
</comment>
<evidence type="ECO:0000313" key="4">
    <source>
        <dbReference type="EMBL" id="PSW20494.1"/>
    </source>
</evidence>
<sequence length="442" mass="50566">MIQLRKLTWLQNLSNASLDYRIFKMLKKFIGGMALASTLFAAPLYASDALPNTVFFDAELIAESKARIHNDTATEEAQASYARLLEEAESAIAVGLLSVTDKTLLPPSGDRHDYFSISPYWWPNPDTEDGLPWIRHDGKTNPDSKTDATDSVRIGLFTRSVRALGVAYYFSGDEKYAEHAAKMLRHWFINPETRMNPNLRYAQAVPGVDDQRRSGMIDSRSFSDRLVDALSLLEASEHWTEEDNKAMRAWLGEFLNWLITSEQGTAEQYAGNNHGTWMQAQIAGIAYYLGKDDIAKMAVANTKWRIREQLDSKGSQPEELARTRGYHYSYFNLDAMAYLAQLGDKMGIDIWNHDYKGRNIKSAIDYVAQFQKAEDWPHEDNDVKKGRFQTYRMLTVYRKADLAWGTDHYDEVIKEIGFENAELNNLSQVWAERDAYLIYPKL</sequence>
<dbReference type="GO" id="GO:0016829">
    <property type="term" value="F:lyase activity"/>
    <property type="evidence" value="ECO:0007669"/>
    <property type="project" value="UniProtKB-KW"/>
</dbReference>
<dbReference type="Pfam" id="PF05426">
    <property type="entry name" value="Alginate_lyase"/>
    <property type="match status" value="1"/>
</dbReference>
<keyword evidence="1" id="KW-0732">Signal</keyword>
<organism evidence="4 5">
    <name type="scientific">Photobacterium sanctipauli</name>
    <dbReference type="NCBI Taxonomy" id="1342794"/>
    <lineage>
        <taxon>Bacteria</taxon>
        <taxon>Pseudomonadati</taxon>
        <taxon>Pseudomonadota</taxon>
        <taxon>Gammaproteobacteria</taxon>
        <taxon>Vibrionales</taxon>
        <taxon>Vibrionaceae</taxon>
        <taxon>Photobacterium</taxon>
    </lineage>
</organism>
<keyword evidence="2 4" id="KW-0456">Lyase</keyword>
<proteinExistence type="predicted"/>
<evidence type="ECO:0000259" key="3">
    <source>
        <dbReference type="Pfam" id="PF05426"/>
    </source>
</evidence>
<gene>
    <name evidence="4" type="ORF">C9I98_06490</name>
</gene>
<dbReference type="InterPro" id="IPR008929">
    <property type="entry name" value="Chondroitin_lyas"/>
</dbReference>
<accession>A0A2T3NW25</accession>
<dbReference type="SUPFAM" id="SSF48230">
    <property type="entry name" value="Chondroitin AC/alginate lyase"/>
    <property type="match status" value="1"/>
</dbReference>
<dbReference type="Gene3D" id="1.50.10.100">
    <property type="entry name" value="Chondroitin AC/alginate lyase"/>
    <property type="match status" value="1"/>
</dbReference>
<evidence type="ECO:0000256" key="2">
    <source>
        <dbReference type="ARBA" id="ARBA00023239"/>
    </source>
</evidence>
<feature type="domain" description="Alginate lyase" evidence="3">
    <location>
        <begin position="98"/>
        <end position="373"/>
    </location>
</feature>
<dbReference type="Proteomes" id="UP000241771">
    <property type="component" value="Unassembled WGS sequence"/>
</dbReference>
<dbReference type="InterPro" id="IPR008397">
    <property type="entry name" value="Alginate_lyase_dom"/>
</dbReference>
<reference evidence="4 5" key="1">
    <citation type="submission" date="2018-01" db="EMBL/GenBank/DDBJ databases">
        <title>Whole genome sequencing of Histamine producing bacteria.</title>
        <authorList>
            <person name="Butler K."/>
        </authorList>
    </citation>
    <scope>NUCLEOTIDE SEQUENCE [LARGE SCALE GENOMIC DNA]</scope>
    <source>
        <strain evidence="4 5">DSM 100436</strain>
    </source>
</reference>